<dbReference type="PANTHER" id="PTHR30015:SF7">
    <property type="entry name" value="TYPE IV METHYL-DIRECTED RESTRICTION ENZYME ECOKMRR"/>
    <property type="match status" value="1"/>
</dbReference>
<dbReference type="Gene3D" id="3.40.1350.10">
    <property type="match status" value="1"/>
</dbReference>
<reference evidence="4" key="1">
    <citation type="journal article" date="2021" name="PeerJ">
        <title>Extensive microbial diversity within the chicken gut microbiome revealed by metagenomics and culture.</title>
        <authorList>
            <person name="Gilroy R."/>
            <person name="Ravi A."/>
            <person name="Getino M."/>
            <person name="Pursley I."/>
            <person name="Horton D.L."/>
            <person name="Alikhan N.F."/>
            <person name="Baker D."/>
            <person name="Gharbi K."/>
            <person name="Hall N."/>
            <person name="Watson M."/>
            <person name="Adriaenssens E.M."/>
            <person name="Foster-Nyarko E."/>
            <person name="Jarju S."/>
            <person name="Secka A."/>
            <person name="Antonio M."/>
            <person name="Oren A."/>
            <person name="Chaudhuri R.R."/>
            <person name="La Ragione R."/>
            <person name="Hildebrand F."/>
            <person name="Pallen M.J."/>
        </authorList>
    </citation>
    <scope>NUCLEOTIDE SEQUENCE</scope>
    <source>
        <strain evidence="4">CHK169-4300</strain>
    </source>
</reference>
<feature type="domain" description="Restriction endonuclease type IV Mrr" evidence="3">
    <location>
        <begin position="92"/>
        <end position="205"/>
    </location>
</feature>
<name>A0A9D2G291_9LACT</name>
<proteinExistence type="predicted"/>
<sequence>MTKNERKGILIGIAFFSFFVASYINELIKQPLYAFIITFMLLILVFAFVLSGSKPYKRPSRKQRMKFRTLPTGCNNEKDMLKKIKRQKIESLRKMQPFEFEEYVRVLLLLSGFKAAKCTPKTNDGGKDIIAVDSEGKRVFVECKRHNETNKIGRPFIQKFHSALIDGNADYGLFVTTSYFNTNAVKYARDKKIELIDARILADMIEEVNRVDKKKV</sequence>
<evidence type="ECO:0000259" key="3">
    <source>
        <dbReference type="Pfam" id="PF04471"/>
    </source>
</evidence>
<keyword evidence="2" id="KW-1133">Transmembrane helix</keyword>
<accession>A0A9D2G291</accession>
<dbReference type="PANTHER" id="PTHR30015">
    <property type="entry name" value="MRR RESTRICTION SYSTEM PROTEIN"/>
    <property type="match status" value="1"/>
</dbReference>
<comment type="caution">
    <text evidence="4">The sequence shown here is derived from an EMBL/GenBank/DDBJ whole genome shotgun (WGS) entry which is preliminary data.</text>
</comment>
<dbReference type="InterPro" id="IPR052906">
    <property type="entry name" value="Type_IV_Methyl-Rstrct_Enzyme"/>
</dbReference>
<evidence type="ECO:0000256" key="2">
    <source>
        <dbReference type="SAM" id="Phobius"/>
    </source>
</evidence>
<gene>
    <name evidence="4" type="ORF">H9808_05820</name>
</gene>
<dbReference type="GO" id="GO:0003677">
    <property type="term" value="F:DNA binding"/>
    <property type="evidence" value="ECO:0007669"/>
    <property type="project" value="InterPro"/>
</dbReference>
<protein>
    <submittedName>
        <fullName evidence="4">Restriction endonuclease</fullName>
    </submittedName>
</protein>
<dbReference type="Pfam" id="PF04471">
    <property type="entry name" value="Mrr_cat"/>
    <property type="match status" value="1"/>
</dbReference>
<feature type="transmembrane region" description="Helical" evidence="2">
    <location>
        <begin position="31"/>
        <end position="52"/>
    </location>
</feature>
<reference evidence="4" key="2">
    <citation type="submission" date="2021-04" db="EMBL/GenBank/DDBJ databases">
        <authorList>
            <person name="Gilroy R."/>
        </authorList>
    </citation>
    <scope>NUCLEOTIDE SEQUENCE</scope>
    <source>
        <strain evidence="4">CHK169-4300</strain>
    </source>
</reference>
<dbReference type="InterPro" id="IPR007560">
    <property type="entry name" value="Restrct_endonuc_IV_Mrr"/>
</dbReference>
<organism evidence="4 5">
    <name type="scientific">Candidatus Atopostipes pullistercoris</name>
    <dbReference type="NCBI Taxonomy" id="2838467"/>
    <lineage>
        <taxon>Bacteria</taxon>
        <taxon>Bacillati</taxon>
        <taxon>Bacillota</taxon>
        <taxon>Bacilli</taxon>
        <taxon>Lactobacillales</taxon>
        <taxon>Carnobacteriaceae</taxon>
        <taxon>Atopostipes</taxon>
    </lineage>
</organism>
<dbReference type="Proteomes" id="UP000824106">
    <property type="component" value="Unassembled WGS sequence"/>
</dbReference>
<keyword evidence="4" id="KW-0255">Endonuclease</keyword>
<feature type="transmembrane region" description="Helical" evidence="2">
    <location>
        <begin position="7"/>
        <end position="25"/>
    </location>
</feature>
<dbReference type="InterPro" id="IPR011335">
    <property type="entry name" value="Restrct_endonuc-II-like"/>
</dbReference>
<evidence type="ECO:0000313" key="5">
    <source>
        <dbReference type="Proteomes" id="UP000824106"/>
    </source>
</evidence>
<dbReference type="GO" id="GO:0015666">
    <property type="term" value="F:restriction endodeoxyribonuclease activity"/>
    <property type="evidence" value="ECO:0007669"/>
    <property type="project" value="TreeGrafter"/>
</dbReference>
<keyword evidence="2" id="KW-0472">Membrane</keyword>
<evidence type="ECO:0000256" key="1">
    <source>
        <dbReference type="ARBA" id="ARBA00022801"/>
    </source>
</evidence>
<dbReference type="InterPro" id="IPR011856">
    <property type="entry name" value="tRNA_endonuc-like_dom_sf"/>
</dbReference>
<keyword evidence="4" id="KW-0540">Nuclease</keyword>
<dbReference type="SUPFAM" id="SSF52980">
    <property type="entry name" value="Restriction endonuclease-like"/>
    <property type="match status" value="1"/>
</dbReference>
<dbReference type="GO" id="GO:0009307">
    <property type="term" value="P:DNA restriction-modification system"/>
    <property type="evidence" value="ECO:0007669"/>
    <property type="project" value="InterPro"/>
</dbReference>
<evidence type="ECO:0000313" key="4">
    <source>
        <dbReference type="EMBL" id="HIZ71268.1"/>
    </source>
</evidence>
<dbReference type="AlphaFoldDB" id="A0A9D2G291"/>
<keyword evidence="2" id="KW-0812">Transmembrane</keyword>
<dbReference type="EMBL" id="DXAZ01000087">
    <property type="protein sequence ID" value="HIZ71268.1"/>
    <property type="molecule type" value="Genomic_DNA"/>
</dbReference>
<keyword evidence="1" id="KW-0378">Hydrolase</keyword>